<evidence type="ECO:0000256" key="2">
    <source>
        <dbReference type="SAM" id="Coils"/>
    </source>
</evidence>
<feature type="coiled-coil region" evidence="2">
    <location>
        <begin position="418"/>
        <end position="445"/>
    </location>
</feature>
<gene>
    <name evidence="4" type="ORF">HOLleu_05721</name>
</gene>
<dbReference type="InterPro" id="IPR027417">
    <property type="entry name" value="P-loop_NTPase"/>
</dbReference>
<comment type="caution">
    <text evidence="4">The sequence shown here is derived from an EMBL/GenBank/DDBJ whole genome shotgun (WGS) entry which is preliminary data.</text>
</comment>
<comment type="similarity">
    <text evidence="1">Belongs to the TRAFAC class TrmE-Era-EngA-EngB-Septin-like GTPase superfamily. Septin GTPase family.</text>
</comment>
<evidence type="ECO:0000259" key="3">
    <source>
        <dbReference type="Pfam" id="PF00735"/>
    </source>
</evidence>
<evidence type="ECO:0000256" key="1">
    <source>
        <dbReference type="RuleBase" id="RU004560"/>
    </source>
</evidence>
<dbReference type="InterPro" id="IPR030379">
    <property type="entry name" value="G_SEPTIN_dom"/>
</dbReference>
<keyword evidence="1" id="KW-0547">Nucleotide-binding</keyword>
<evidence type="ECO:0000313" key="5">
    <source>
        <dbReference type="Proteomes" id="UP001152320"/>
    </source>
</evidence>
<evidence type="ECO:0000313" key="4">
    <source>
        <dbReference type="EMBL" id="KAJ8046889.1"/>
    </source>
</evidence>
<keyword evidence="1" id="KW-0342">GTP-binding</keyword>
<feature type="domain" description="Septin-type G" evidence="3">
    <location>
        <begin position="53"/>
        <end position="137"/>
    </location>
</feature>
<dbReference type="PANTHER" id="PTHR32046:SF14">
    <property type="match status" value="1"/>
</dbReference>
<accession>A0A9Q1HHL4</accession>
<keyword evidence="2" id="KW-0175">Coiled coil</keyword>
<reference evidence="4" key="1">
    <citation type="submission" date="2021-10" db="EMBL/GenBank/DDBJ databases">
        <title>Tropical sea cucumber genome reveals ecological adaptation and Cuvierian tubules defense mechanism.</title>
        <authorList>
            <person name="Chen T."/>
        </authorList>
    </citation>
    <scope>NUCLEOTIDE SEQUENCE</scope>
    <source>
        <strain evidence="4">Nanhai2018</strain>
        <tissue evidence="4">Muscle</tissue>
    </source>
</reference>
<dbReference type="Gene3D" id="3.40.50.300">
    <property type="entry name" value="P-loop containing nucleotide triphosphate hydrolases"/>
    <property type="match status" value="1"/>
</dbReference>
<dbReference type="GO" id="GO:0005525">
    <property type="term" value="F:GTP binding"/>
    <property type="evidence" value="ECO:0007669"/>
    <property type="project" value="UniProtKB-KW"/>
</dbReference>
<keyword evidence="5" id="KW-1185">Reference proteome</keyword>
<dbReference type="EMBL" id="JAIZAY010000002">
    <property type="protein sequence ID" value="KAJ8046889.1"/>
    <property type="molecule type" value="Genomic_DNA"/>
</dbReference>
<proteinExistence type="inferred from homology"/>
<organism evidence="4 5">
    <name type="scientific">Holothuria leucospilota</name>
    <name type="common">Black long sea cucumber</name>
    <name type="synonym">Mertensiothuria leucospilota</name>
    <dbReference type="NCBI Taxonomy" id="206669"/>
    <lineage>
        <taxon>Eukaryota</taxon>
        <taxon>Metazoa</taxon>
        <taxon>Echinodermata</taxon>
        <taxon>Eleutherozoa</taxon>
        <taxon>Echinozoa</taxon>
        <taxon>Holothuroidea</taxon>
        <taxon>Aspidochirotacea</taxon>
        <taxon>Aspidochirotida</taxon>
        <taxon>Holothuriidae</taxon>
        <taxon>Holothuria</taxon>
    </lineage>
</organism>
<dbReference type="PANTHER" id="PTHR32046">
    <property type="entry name" value="G DOMAIN-CONTAINING PROTEIN"/>
    <property type="match status" value="1"/>
</dbReference>
<dbReference type="SUPFAM" id="SSF52540">
    <property type="entry name" value="P-loop containing nucleoside triphosphate hydrolases"/>
    <property type="match status" value="1"/>
</dbReference>
<dbReference type="OrthoDB" id="2386367at2759"/>
<dbReference type="Pfam" id="PF00735">
    <property type="entry name" value="Septin"/>
    <property type="match status" value="1"/>
</dbReference>
<dbReference type="Proteomes" id="UP001152320">
    <property type="component" value="Chromosome 2"/>
</dbReference>
<dbReference type="AlphaFoldDB" id="A0A9Q1HHL4"/>
<name>A0A9Q1HHL4_HOLLE</name>
<protein>
    <recommendedName>
        <fullName evidence="3">Septin-type G domain-containing protein</fullName>
    </recommendedName>
</protein>
<sequence>MARNLWFNEKLSSGGNPSIYLLQVSSETILNEAKKTRKCYFGPEIGHLEEKVIMFVGETGSGKTTMINTIVNYLLGTEWKDDKRYKLIADREEEEEESQTTSKTMWISSYIFHQKMTKLSYKVTLVDTPGFGDEKDNLLPGQIKDFFGVDGEGGIDHIDAVALVVKASSVRLTPAQKRIFDSVLSLFGEDIRDNIFLFITNAEATQLNNNEAPVIQAAEANNIPVRGICVCNNIVLFYQKDNRGTKLANSTNMHYEVIWDSMRENIKTFFDELDTCTPKSLTLSANVLAERRNLEITVAGLPGLIKSSILEMNTLREEEKVLERYREDVQTNCNFSYEVNEEVVFETTLHDGREATVCNLCRRTCHFPCRRDMYIEVMGLRMCAAMRYFPEFRGCGVCLNHCNVRDHTLGPMRYDRKIVKVTKTKQEMKQRYEIAKENMNNAEAYVRVCKTKQREAQQAIEKCVERLRECVKRLDEIALRSDPNALVKQLWLLKEHEIHCMEPGWEDRVKELDKILRDEKPNMVIKEETQAEEREETEIGQSSVIAVPSTVSYPIDFFKWIWGPRNKDGNTVNN</sequence>